<feature type="region of interest" description="Disordered" evidence="1">
    <location>
        <begin position="1"/>
        <end position="90"/>
    </location>
</feature>
<reference evidence="3" key="1">
    <citation type="journal article" date="2019" name="Int. J. Syst. Evol. Microbiol.">
        <title>The Global Catalogue of Microorganisms (GCM) 10K type strain sequencing project: providing services to taxonomists for standard genome sequencing and annotation.</title>
        <authorList>
            <consortium name="The Broad Institute Genomics Platform"/>
            <consortium name="The Broad Institute Genome Sequencing Center for Infectious Disease"/>
            <person name="Wu L."/>
            <person name="Ma J."/>
        </authorList>
    </citation>
    <scope>NUCLEOTIDE SEQUENCE [LARGE SCALE GENOMIC DNA]</scope>
    <source>
        <strain evidence="3">JCM 18302</strain>
    </source>
</reference>
<evidence type="ECO:0000313" key="2">
    <source>
        <dbReference type="EMBL" id="GAA5116970.1"/>
    </source>
</evidence>
<proteinExistence type="predicted"/>
<dbReference type="Proteomes" id="UP001500804">
    <property type="component" value="Unassembled WGS sequence"/>
</dbReference>
<protein>
    <submittedName>
        <fullName evidence="2">Uncharacterized protein</fullName>
    </submittedName>
</protein>
<feature type="compositionally biased region" description="Basic and acidic residues" evidence="1">
    <location>
        <begin position="12"/>
        <end position="51"/>
    </location>
</feature>
<name>A0ABP9NEZ1_9PSEU</name>
<keyword evidence="3" id="KW-1185">Reference proteome</keyword>
<gene>
    <name evidence="2" type="ORF">GCM10023320_18470</name>
</gene>
<dbReference type="EMBL" id="BAABJO010000006">
    <property type="protein sequence ID" value="GAA5116970.1"/>
    <property type="molecule type" value="Genomic_DNA"/>
</dbReference>
<sequence>MFGTRKIGYPDVMHRTSEPDVEADPKVARSRDAGGVEPDRKDRPDPRHGDPDGPSTTGTDENEEFVGRVAGEDAGAEGETGAEARAESER</sequence>
<evidence type="ECO:0000313" key="3">
    <source>
        <dbReference type="Proteomes" id="UP001500804"/>
    </source>
</evidence>
<evidence type="ECO:0000256" key="1">
    <source>
        <dbReference type="SAM" id="MobiDB-lite"/>
    </source>
</evidence>
<feature type="compositionally biased region" description="Low complexity" evidence="1">
    <location>
        <begin position="67"/>
        <end position="81"/>
    </location>
</feature>
<organism evidence="2 3">
    <name type="scientific">Pseudonocardia adelaidensis</name>
    <dbReference type="NCBI Taxonomy" id="648754"/>
    <lineage>
        <taxon>Bacteria</taxon>
        <taxon>Bacillati</taxon>
        <taxon>Actinomycetota</taxon>
        <taxon>Actinomycetes</taxon>
        <taxon>Pseudonocardiales</taxon>
        <taxon>Pseudonocardiaceae</taxon>
        <taxon>Pseudonocardia</taxon>
    </lineage>
</organism>
<accession>A0ABP9NEZ1</accession>
<comment type="caution">
    <text evidence="2">The sequence shown here is derived from an EMBL/GenBank/DDBJ whole genome shotgun (WGS) entry which is preliminary data.</text>
</comment>